<evidence type="ECO:0000313" key="5">
    <source>
        <dbReference type="EMBL" id="MRG95413.1"/>
    </source>
</evidence>
<keyword evidence="2" id="KW-0378">Hydrolase</keyword>
<protein>
    <recommendedName>
        <fullName evidence="4">Phospholipase/carboxylesterase/thioesterase domain-containing protein</fullName>
    </recommendedName>
</protein>
<dbReference type="SUPFAM" id="SSF53474">
    <property type="entry name" value="alpha/beta-Hydrolases"/>
    <property type="match status" value="1"/>
</dbReference>
<organism evidence="5 6">
    <name type="scientific">Polyangium spumosum</name>
    <dbReference type="NCBI Taxonomy" id="889282"/>
    <lineage>
        <taxon>Bacteria</taxon>
        <taxon>Pseudomonadati</taxon>
        <taxon>Myxococcota</taxon>
        <taxon>Polyangia</taxon>
        <taxon>Polyangiales</taxon>
        <taxon>Polyangiaceae</taxon>
        <taxon>Polyangium</taxon>
    </lineage>
</organism>
<dbReference type="PANTHER" id="PTHR43037:SF5">
    <property type="entry name" value="FERULOYL ESTERASE"/>
    <property type="match status" value="1"/>
</dbReference>
<dbReference type="OrthoDB" id="9805640at2"/>
<dbReference type="GO" id="GO:0016787">
    <property type="term" value="F:hydrolase activity"/>
    <property type="evidence" value="ECO:0007669"/>
    <property type="project" value="UniProtKB-KW"/>
</dbReference>
<comment type="caution">
    <text evidence="5">The sequence shown here is derived from an EMBL/GenBank/DDBJ whole genome shotgun (WGS) entry which is preliminary data.</text>
</comment>
<dbReference type="InterPro" id="IPR050955">
    <property type="entry name" value="Plant_Biomass_Hydrol_Est"/>
</dbReference>
<name>A0A6N7PTU9_9BACT</name>
<dbReference type="AlphaFoldDB" id="A0A6N7PTU9"/>
<gene>
    <name evidence="5" type="ORF">GF068_26355</name>
</gene>
<feature type="domain" description="Phospholipase/carboxylesterase/thioesterase" evidence="4">
    <location>
        <begin position="118"/>
        <end position="227"/>
    </location>
</feature>
<evidence type="ECO:0000256" key="3">
    <source>
        <dbReference type="SAM" id="MobiDB-lite"/>
    </source>
</evidence>
<keyword evidence="1" id="KW-0732">Signal</keyword>
<proteinExistence type="predicted"/>
<dbReference type="PANTHER" id="PTHR43037">
    <property type="entry name" value="UNNAMED PRODUCT-RELATED"/>
    <property type="match status" value="1"/>
</dbReference>
<evidence type="ECO:0000313" key="6">
    <source>
        <dbReference type="Proteomes" id="UP000440224"/>
    </source>
</evidence>
<dbReference type="RefSeq" id="WP_153822203.1">
    <property type="nucleotide sequence ID" value="NZ_WJIE01000007.1"/>
</dbReference>
<keyword evidence="6" id="KW-1185">Reference proteome</keyword>
<dbReference type="Proteomes" id="UP000440224">
    <property type="component" value="Unassembled WGS sequence"/>
</dbReference>
<evidence type="ECO:0000256" key="2">
    <source>
        <dbReference type="ARBA" id="ARBA00022801"/>
    </source>
</evidence>
<dbReference type="EMBL" id="WJIE01000007">
    <property type="protein sequence ID" value="MRG95413.1"/>
    <property type="molecule type" value="Genomic_DNA"/>
</dbReference>
<evidence type="ECO:0000259" key="4">
    <source>
        <dbReference type="Pfam" id="PF02230"/>
    </source>
</evidence>
<dbReference type="Gene3D" id="3.40.50.1820">
    <property type="entry name" value="alpha/beta hydrolase"/>
    <property type="match status" value="1"/>
</dbReference>
<dbReference type="InterPro" id="IPR029058">
    <property type="entry name" value="AB_hydrolase_fold"/>
</dbReference>
<feature type="region of interest" description="Disordered" evidence="3">
    <location>
        <begin position="1"/>
        <end position="37"/>
    </location>
</feature>
<evidence type="ECO:0000256" key="1">
    <source>
        <dbReference type="ARBA" id="ARBA00022729"/>
    </source>
</evidence>
<accession>A0A6N7PTU9</accession>
<sequence>MTLAARKLDPRDLGRLEARPTPGPREHAQRGDRPLGLGDKRDGILFIPSSYDPARPAPLMLCLHGAGGEARHRIDPIRPEAERDGVILVAPDSVGASWDLLRGGYGHDINRIDRALTAAFHCLAVDPTRVAIEGFSDGASYALSLGLTNGDLFRFVFAFSPGFMRPMTQVGAPEVFISHGVEDAVLPIRCSRTIVPALESAGYAVTYREFDGGHYVPQGMLREAMDILTNAQTT</sequence>
<reference evidence="5 6" key="1">
    <citation type="submission" date="2019-10" db="EMBL/GenBank/DDBJ databases">
        <title>A soil myxobacterium in the family Polyangiaceae.</title>
        <authorList>
            <person name="Li Y."/>
            <person name="Wang J."/>
        </authorList>
    </citation>
    <scope>NUCLEOTIDE SEQUENCE [LARGE SCALE GENOMIC DNA]</scope>
    <source>
        <strain evidence="5 6">DSM 14734</strain>
    </source>
</reference>
<dbReference type="Pfam" id="PF02230">
    <property type="entry name" value="Abhydrolase_2"/>
    <property type="match status" value="1"/>
</dbReference>
<dbReference type="InterPro" id="IPR003140">
    <property type="entry name" value="PLipase/COase/thioEstase"/>
</dbReference>